<evidence type="ECO:0000256" key="2">
    <source>
        <dbReference type="ARBA" id="ARBA00023125"/>
    </source>
</evidence>
<sequence>MTRTQTRDELIQVGTEIIARHGFGTTGINAVLSTANVPKGSFYYYFSSKDDFGMAVIEASSRAYAERIDSFLKDASFSPVERIRNYMKDGMAAVGASECKVGCLIGTLSQELSSHNEKFRERLDEVFRGWQQQFVECLDEARAAGEIPADSDTRQLAEFLLAGWQGAILRAKMGKSTAPMQAFIDIVFSQVLKAD</sequence>
<dbReference type="InterPro" id="IPR001647">
    <property type="entry name" value="HTH_TetR"/>
</dbReference>
<dbReference type="Proteomes" id="UP001204445">
    <property type="component" value="Unassembled WGS sequence"/>
</dbReference>
<reference evidence="6" key="1">
    <citation type="submission" date="2022-08" db="EMBL/GenBank/DDBJ databases">
        <title>Genomic Encyclopedia of Type Strains, Phase III (KMG-III): the genomes of soil and plant-associated and newly described type strains.</title>
        <authorList>
            <person name="Whitman W."/>
        </authorList>
    </citation>
    <scope>NUCLEOTIDE SEQUENCE</scope>
    <source>
        <strain evidence="6">HMT 1</strain>
    </source>
</reference>
<feature type="DNA-binding region" description="H-T-H motif" evidence="4">
    <location>
        <begin position="27"/>
        <end position="46"/>
    </location>
</feature>
<dbReference type="Pfam" id="PF00440">
    <property type="entry name" value="TetR_N"/>
    <property type="match status" value="1"/>
</dbReference>
<dbReference type="PROSITE" id="PS50977">
    <property type="entry name" value="HTH_TETR_2"/>
    <property type="match status" value="1"/>
</dbReference>
<dbReference type="GO" id="GO:0003677">
    <property type="term" value="F:DNA binding"/>
    <property type="evidence" value="ECO:0007669"/>
    <property type="project" value="UniProtKB-UniRule"/>
</dbReference>
<dbReference type="Pfam" id="PF16925">
    <property type="entry name" value="TetR_C_13"/>
    <property type="match status" value="1"/>
</dbReference>
<dbReference type="RefSeq" id="WP_259054947.1">
    <property type="nucleotide sequence ID" value="NZ_JANUCT010000007.1"/>
</dbReference>
<dbReference type="EMBL" id="JANUCT010000007">
    <property type="protein sequence ID" value="MCS3903290.1"/>
    <property type="molecule type" value="Genomic_DNA"/>
</dbReference>
<evidence type="ECO:0000256" key="3">
    <source>
        <dbReference type="ARBA" id="ARBA00023163"/>
    </source>
</evidence>
<dbReference type="SUPFAM" id="SSF48498">
    <property type="entry name" value="Tetracyclin repressor-like, C-terminal domain"/>
    <property type="match status" value="1"/>
</dbReference>
<protein>
    <submittedName>
        <fullName evidence="6">TetR/AcrR family transcriptional repressor of nem operon</fullName>
    </submittedName>
</protein>
<dbReference type="InterPro" id="IPR009057">
    <property type="entry name" value="Homeodomain-like_sf"/>
</dbReference>
<organism evidence="6 7">
    <name type="scientific">Methylohalomonas lacus</name>
    <dbReference type="NCBI Taxonomy" id="398773"/>
    <lineage>
        <taxon>Bacteria</taxon>
        <taxon>Pseudomonadati</taxon>
        <taxon>Pseudomonadota</taxon>
        <taxon>Gammaproteobacteria</taxon>
        <taxon>Methylohalomonadales</taxon>
        <taxon>Methylohalomonadaceae</taxon>
        <taxon>Methylohalomonas</taxon>
    </lineage>
</organism>
<accession>A0AAE3HK74</accession>
<dbReference type="PRINTS" id="PR00455">
    <property type="entry name" value="HTHTETR"/>
</dbReference>
<evidence type="ECO:0000313" key="6">
    <source>
        <dbReference type="EMBL" id="MCS3903290.1"/>
    </source>
</evidence>
<dbReference type="AlphaFoldDB" id="A0AAE3HK74"/>
<dbReference type="InterPro" id="IPR011075">
    <property type="entry name" value="TetR_C"/>
</dbReference>
<keyword evidence="3" id="KW-0804">Transcription</keyword>
<feature type="domain" description="HTH tetR-type" evidence="5">
    <location>
        <begin position="4"/>
        <end position="64"/>
    </location>
</feature>
<dbReference type="SUPFAM" id="SSF46689">
    <property type="entry name" value="Homeodomain-like"/>
    <property type="match status" value="1"/>
</dbReference>
<evidence type="ECO:0000313" key="7">
    <source>
        <dbReference type="Proteomes" id="UP001204445"/>
    </source>
</evidence>
<evidence type="ECO:0000256" key="4">
    <source>
        <dbReference type="PROSITE-ProRule" id="PRU00335"/>
    </source>
</evidence>
<proteinExistence type="predicted"/>
<dbReference type="PANTHER" id="PTHR47506:SF6">
    <property type="entry name" value="HTH-TYPE TRANSCRIPTIONAL REPRESSOR NEMR"/>
    <property type="match status" value="1"/>
</dbReference>
<comment type="caution">
    <text evidence="6">The sequence shown here is derived from an EMBL/GenBank/DDBJ whole genome shotgun (WGS) entry which is preliminary data.</text>
</comment>
<name>A0AAE3HK74_9GAMM</name>
<gene>
    <name evidence="6" type="ORF">J2T55_001310</name>
</gene>
<dbReference type="Gene3D" id="1.10.357.10">
    <property type="entry name" value="Tetracycline Repressor, domain 2"/>
    <property type="match status" value="1"/>
</dbReference>
<keyword evidence="2 4" id="KW-0238">DNA-binding</keyword>
<dbReference type="PANTHER" id="PTHR47506">
    <property type="entry name" value="TRANSCRIPTIONAL REGULATORY PROTEIN"/>
    <property type="match status" value="1"/>
</dbReference>
<keyword evidence="1" id="KW-0805">Transcription regulation</keyword>
<keyword evidence="7" id="KW-1185">Reference proteome</keyword>
<evidence type="ECO:0000256" key="1">
    <source>
        <dbReference type="ARBA" id="ARBA00023015"/>
    </source>
</evidence>
<evidence type="ECO:0000259" key="5">
    <source>
        <dbReference type="PROSITE" id="PS50977"/>
    </source>
</evidence>
<dbReference type="InterPro" id="IPR036271">
    <property type="entry name" value="Tet_transcr_reg_TetR-rel_C_sf"/>
</dbReference>